<dbReference type="PROSITE" id="PS51257">
    <property type="entry name" value="PROKAR_LIPOPROTEIN"/>
    <property type="match status" value="1"/>
</dbReference>
<evidence type="ECO:0000313" key="3">
    <source>
        <dbReference type="Proteomes" id="UP000002297"/>
    </source>
</evidence>
<feature type="chain" id="PRO_5002658988" description="Lipoprotein" evidence="1">
    <location>
        <begin position="21"/>
        <end position="149"/>
    </location>
</feature>
<accession>A3U5I3</accession>
<feature type="signal peptide" evidence="1">
    <location>
        <begin position="1"/>
        <end position="20"/>
    </location>
</feature>
<keyword evidence="3" id="KW-1185">Reference proteome</keyword>
<dbReference type="KEGG" id="cat:CA2559_02055"/>
<dbReference type="RefSeq" id="WP_013186178.1">
    <property type="nucleotide sequence ID" value="NC_014230.1"/>
</dbReference>
<evidence type="ECO:0008006" key="4">
    <source>
        <dbReference type="Google" id="ProtNLM"/>
    </source>
</evidence>
<dbReference type="STRING" id="216432.CA2559_02055"/>
<proteinExistence type="predicted"/>
<evidence type="ECO:0000313" key="2">
    <source>
        <dbReference type="EMBL" id="EAP87500.1"/>
    </source>
</evidence>
<reference evidence="2 3" key="1">
    <citation type="journal article" date="2010" name="J. Bacteriol.">
        <title>The complete genome sequence of Croceibacter atlanticus HTCC2559T.</title>
        <authorList>
            <person name="Oh H.M."/>
            <person name="Kang I."/>
            <person name="Ferriera S."/>
            <person name="Giovannoni S.J."/>
            <person name="Cho J.C."/>
        </authorList>
    </citation>
    <scope>NUCLEOTIDE SEQUENCE [LARGE SCALE GENOMIC DNA]</scope>
    <source>
        <strain evidence="3">ATCC BAA-628 / HTCC2559 / KCTC 12090</strain>
    </source>
</reference>
<dbReference type="OrthoDB" id="163809at2"/>
<dbReference type="Proteomes" id="UP000002297">
    <property type="component" value="Chromosome"/>
</dbReference>
<protein>
    <recommendedName>
        <fullName evidence="4">Lipoprotein</fullName>
    </recommendedName>
</protein>
<dbReference type="AlphaFoldDB" id="A3U5I3"/>
<evidence type="ECO:0000256" key="1">
    <source>
        <dbReference type="SAM" id="SignalP"/>
    </source>
</evidence>
<dbReference type="HOGENOM" id="CLU_150593_0_0_10"/>
<organism evidence="2 3">
    <name type="scientific">Croceibacter atlanticus (strain ATCC BAA-628 / JCM 21780 / CIP 108009 / IAM 15332 / KCTC 12090 / HTCC2559)</name>
    <dbReference type="NCBI Taxonomy" id="216432"/>
    <lineage>
        <taxon>Bacteria</taxon>
        <taxon>Pseudomonadati</taxon>
        <taxon>Bacteroidota</taxon>
        <taxon>Flavobacteriia</taxon>
        <taxon>Flavobacteriales</taxon>
        <taxon>Flavobacteriaceae</taxon>
        <taxon>Croceibacter</taxon>
    </lineage>
</organism>
<gene>
    <name evidence="2" type="ordered locus">CA2559_02055</name>
</gene>
<dbReference type="GeneID" id="89452207"/>
<sequence>MKYVLVLVLAFSFTSCCSQKETTEAAASENQKVIATESFTKIKMGQLTPFGNTMLKLKQVTNDSRCPEGAQCIWAGEVSVIVGMYDKGKFVKDINITFSPKDVTKNKPYLLFETEDSKYFATGMTPYPKEGSKIEPKEYAMEISIKPNA</sequence>
<dbReference type="EMBL" id="CP002046">
    <property type="protein sequence ID" value="EAP87500.1"/>
    <property type="molecule type" value="Genomic_DNA"/>
</dbReference>
<keyword evidence="1" id="KW-0732">Signal</keyword>
<name>A3U5I3_CROAH</name>